<dbReference type="PANTHER" id="PTHR24559">
    <property type="entry name" value="TRANSPOSON TY3-I GAG-POL POLYPROTEIN"/>
    <property type="match status" value="1"/>
</dbReference>
<dbReference type="EMBL" id="QJKJ01002025">
    <property type="protein sequence ID" value="RDY04735.1"/>
    <property type="molecule type" value="Genomic_DNA"/>
</dbReference>
<sequence length="130" mass="15157">MVSRKVVKRVLLTRKEPLFLPTNMCFHFSSSMSNFPTGFAEILQGFKDLFQKNIPKGLPPIRGIEDYIDFTLGATLPNRATYRVNLEKKRWVMAYVYGLVKERDEWKIAFKTKFGLYEWLVMPFGLTNAP</sequence>
<dbReference type="OrthoDB" id="1934635at2759"/>
<name>A0A371HPL0_MUCPR</name>
<dbReference type="InterPro" id="IPR053134">
    <property type="entry name" value="RNA-dir_DNA_polymerase"/>
</dbReference>
<evidence type="ECO:0000313" key="2">
    <source>
        <dbReference type="Proteomes" id="UP000257109"/>
    </source>
</evidence>
<dbReference type="AlphaFoldDB" id="A0A371HPL0"/>
<protein>
    <submittedName>
        <fullName evidence="1">Uncharacterized protein</fullName>
    </submittedName>
</protein>
<dbReference type="InterPro" id="IPR043502">
    <property type="entry name" value="DNA/RNA_pol_sf"/>
</dbReference>
<proteinExistence type="predicted"/>
<organism evidence="1 2">
    <name type="scientific">Mucuna pruriens</name>
    <name type="common">Velvet bean</name>
    <name type="synonym">Dolichos pruriens</name>
    <dbReference type="NCBI Taxonomy" id="157652"/>
    <lineage>
        <taxon>Eukaryota</taxon>
        <taxon>Viridiplantae</taxon>
        <taxon>Streptophyta</taxon>
        <taxon>Embryophyta</taxon>
        <taxon>Tracheophyta</taxon>
        <taxon>Spermatophyta</taxon>
        <taxon>Magnoliopsida</taxon>
        <taxon>eudicotyledons</taxon>
        <taxon>Gunneridae</taxon>
        <taxon>Pentapetalae</taxon>
        <taxon>rosids</taxon>
        <taxon>fabids</taxon>
        <taxon>Fabales</taxon>
        <taxon>Fabaceae</taxon>
        <taxon>Papilionoideae</taxon>
        <taxon>50 kb inversion clade</taxon>
        <taxon>NPAAA clade</taxon>
        <taxon>indigoferoid/millettioid clade</taxon>
        <taxon>Phaseoleae</taxon>
        <taxon>Mucuna</taxon>
    </lineage>
</organism>
<accession>A0A371HPL0</accession>
<reference evidence="1" key="1">
    <citation type="submission" date="2018-05" db="EMBL/GenBank/DDBJ databases">
        <title>Draft genome of Mucuna pruriens seed.</title>
        <authorList>
            <person name="Nnadi N.E."/>
            <person name="Vos R."/>
            <person name="Hasami M.H."/>
            <person name="Devisetty U.K."/>
            <person name="Aguiy J.C."/>
        </authorList>
    </citation>
    <scope>NUCLEOTIDE SEQUENCE [LARGE SCALE GENOMIC DNA]</scope>
    <source>
        <strain evidence="1">JCA_2017</strain>
    </source>
</reference>
<feature type="non-terminal residue" evidence="1">
    <location>
        <position position="1"/>
    </location>
</feature>
<evidence type="ECO:0000313" key="1">
    <source>
        <dbReference type="EMBL" id="RDY04735.1"/>
    </source>
</evidence>
<dbReference type="PANTHER" id="PTHR24559:SF437">
    <property type="entry name" value="RNA-DIRECTED DNA POLYMERASE HOMOLOG"/>
    <property type="match status" value="1"/>
</dbReference>
<dbReference type="Gene3D" id="3.10.10.10">
    <property type="entry name" value="HIV Type 1 Reverse Transcriptase, subunit A, domain 1"/>
    <property type="match status" value="1"/>
</dbReference>
<dbReference type="Proteomes" id="UP000257109">
    <property type="component" value="Unassembled WGS sequence"/>
</dbReference>
<keyword evidence="2" id="KW-1185">Reference proteome</keyword>
<comment type="caution">
    <text evidence="1">The sequence shown here is derived from an EMBL/GenBank/DDBJ whole genome shotgun (WGS) entry which is preliminary data.</text>
</comment>
<dbReference type="SUPFAM" id="SSF56672">
    <property type="entry name" value="DNA/RNA polymerases"/>
    <property type="match status" value="1"/>
</dbReference>
<gene>
    <name evidence="1" type="ORF">CR513_11519</name>
</gene>